<dbReference type="EMBL" id="AGJK01000006">
    <property type="protein sequence ID" value="EHP94631.1"/>
    <property type="molecule type" value="Genomic_DNA"/>
</dbReference>
<evidence type="ECO:0008006" key="3">
    <source>
        <dbReference type="Google" id="ProtNLM"/>
    </source>
</evidence>
<dbReference type="AlphaFoldDB" id="H1KCU4"/>
<dbReference type="SUPFAM" id="SSF54631">
    <property type="entry name" value="CBS-domain pair"/>
    <property type="match status" value="1"/>
</dbReference>
<dbReference type="PATRIC" id="fig|882800.3.peg.437"/>
<organism evidence="1 2">
    <name type="scientific">Methylorubrum extorquens DSM 13060</name>
    <dbReference type="NCBI Taxonomy" id="882800"/>
    <lineage>
        <taxon>Bacteria</taxon>
        <taxon>Pseudomonadati</taxon>
        <taxon>Pseudomonadota</taxon>
        <taxon>Alphaproteobacteria</taxon>
        <taxon>Hyphomicrobiales</taxon>
        <taxon>Methylobacteriaceae</taxon>
        <taxon>Methylorubrum</taxon>
    </lineage>
</organism>
<dbReference type="InterPro" id="IPR046342">
    <property type="entry name" value="CBS_dom_sf"/>
</dbReference>
<proteinExistence type="predicted"/>
<dbReference type="Proteomes" id="UP000004382">
    <property type="component" value="Unassembled WGS sequence"/>
</dbReference>
<evidence type="ECO:0000313" key="1">
    <source>
        <dbReference type="EMBL" id="EHP94631.1"/>
    </source>
</evidence>
<reference evidence="1 2" key="1">
    <citation type="submission" date="2011-09" db="EMBL/GenBank/DDBJ databases">
        <title>The draft genome of Methylobacterium extorquens DSM 13060.</title>
        <authorList>
            <consortium name="US DOE Joint Genome Institute (JGI-PGF)"/>
            <person name="Lucas S."/>
            <person name="Han J."/>
            <person name="Lapidus A."/>
            <person name="Cheng J.-F."/>
            <person name="Goodwin L."/>
            <person name="Pitluck S."/>
            <person name="Peters L."/>
            <person name="Land M.L."/>
            <person name="Hauser L."/>
            <person name="Koskimaki J."/>
            <person name="Halonen O."/>
            <person name="Pirttila A."/>
            <person name="Frank C."/>
            <person name="Woyke T.J."/>
        </authorList>
    </citation>
    <scope>NUCLEOTIDE SEQUENCE [LARGE SCALE GENOMIC DNA]</scope>
    <source>
        <strain evidence="1 2">DSM 13060</strain>
    </source>
</reference>
<accession>H1KCU4</accession>
<name>H1KCU4_METEX</name>
<evidence type="ECO:0000313" key="2">
    <source>
        <dbReference type="Proteomes" id="UP000004382"/>
    </source>
</evidence>
<protein>
    <recommendedName>
        <fullName evidence="3">CBS domain-containing protein</fullName>
    </recommendedName>
</protein>
<gene>
    <name evidence="1" type="ORF">MetexDRAFT_0456</name>
</gene>
<sequence>MPFWQDRWAWTRAALRFELPVPNFRHLPVMHDGKVTGMISMRDIPTEYRLMRQRYEQMLTQNAPVEQLHS</sequence>
<dbReference type="Gene3D" id="3.10.580.10">
    <property type="entry name" value="CBS-domain"/>
    <property type="match status" value="1"/>
</dbReference>
<comment type="caution">
    <text evidence="1">The sequence shown here is derived from an EMBL/GenBank/DDBJ whole genome shotgun (WGS) entry which is preliminary data.</text>
</comment>